<dbReference type="InterPro" id="IPR040980">
    <property type="entry name" value="SWI2_SNF2"/>
</dbReference>
<dbReference type="Pfam" id="PF22679">
    <property type="entry name" value="T1R_D3-like"/>
    <property type="match status" value="1"/>
</dbReference>
<gene>
    <name evidence="12" type="ORF">EHQ59_08460</name>
</gene>
<comment type="subunit">
    <text evidence="10">The type I restriction/modification system is composed of three polypeptides R, M and S.</text>
</comment>
<dbReference type="PANTHER" id="PTHR30195:SF15">
    <property type="entry name" value="TYPE I RESTRICTION ENZYME HINDI ENDONUCLEASE SUBUNIT"/>
    <property type="match status" value="1"/>
</dbReference>
<evidence type="ECO:0000256" key="6">
    <source>
        <dbReference type="ARBA" id="ARBA00022759"/>
    </source>
</evidence>
<evidence type="ECO:0000313" key="13">
    <source>
        <dbReference type="Proteomes" id="UP000297609"/>
    </source>
</evidence>
<organism evidence="12 13">
    <name type="scientific">Leptospira kemamanensis</name>
    <dbReference type="NCBI Taxonomy" id="2484942"/>
    <lineage>
        <taxon>Bacteria</taxon>
        <taxon>Pseudomonadati</taxon>
        <taxon>Spirochaetota</taxon>
        <taxon>Spirochaetia</taxon>
        <taxon>Leptospirales</taxon>
        <taxon>Leptospiraceae</taxon>
        <taxon>Leptospira</taxon>
    </lineage>
</organism>
<dbReference type="CDD" id="cd18030">
    <property type="entry name" value="DEXHc_RE_I_HsdR"/>
    <property type="match status" value="1"/>
</dbReference>
<dbReference type="Pfam" id="PF18766">
    <property type="entry name" value="SWI2_SNF2"/>
    <property type="match status" value="1"/>
</dbReference>
<proteinExistence type="inferred from homology"/>
<dbReference type="InterPro" id="IPR055180">
    <property type="entry name" value="HsdR_RecA-like_helicase_dom_2"/>
</dbReference>
<keyword evidence="5 10" id="KW-0680">Restriction system</keyword>
<dbReference type="NCBIfam" id="TIGR00348">
    <property type="entry name" value="hsdR"/>
    <property type="match status" value="1"/>
</dbReference>
<dbReference type="GO" id="GO:0003677">
    <property type="term" value="F:DNA binding"/>
    <property type="evidence" value="ECO:0007669"/>
    <property type="project" value="UniProtKB-KW"/>
</dbReference>
<keyword evidence="4 10" id="KW-0547">Nucleotide-binding</keyword>
<keyword evidence="6 12" id="KW-0255">Endonuclease</keyword>
<keyword evidence="9 10" id="KW-0238">DNA-binding</keyword>
<evidence type="ECO:0000256" key="9">
    <source>
        <dbReference type="ARBA" id="ARBA00023125"/>
    </source>
</evidence>
<dbReference type="GO" id="GO:0009307">
    <property type="term" value="P:DNA restriction-modification system"/>
    <property type="evidence" value="ECO:0007669"/>
    <property type="project" value="UniProtKB-KW"/>
</dbReference>
<evidence type="ECO:0000256" key="8">
    <source>
        <dbReference type="ARBA" id="ARBA00022840"/>
    </source>
</evidence>
<dbReference type="CDD" id="cd22332">
    <property type="entry name" value="HsdR_N"/>
    <property type="match status" value="1"/>
</dbReference>
<comment type="caution">
    <text evidence="12">The sequence shown here is derived from an EMBL/GenBank/DDBJ whole genome shotgun (WGS) entry which is preliminary data.</text>
</comment>
<dbReference type="GO" id="GO:0009035">
    <property type="term" value="F:type I site-specific deoxyribonuclease activity"/>
    <property type="evidence" value="ECO:0007669"/>
    <property type="project" value="UniProtKB-EC"/>
</dbReference>
<dbReference type="InterPro" id="IPR007409">
    <property type="entry name" value="Restrct_endonuc_type1_HsdR_N"/>
</dbReference>
<comment type="function">
    <text evidence="10">Subunit R is required for both nuclease and ATPase activities, but not for modification.</text>
</comment>
<dbReference type="GO" id="GO:0005524">
    <property type="term" value="F:ATP binding"/>
    <property type="evidence" value="ECO:0007669"/>
    <property type="project" value="UniProtKB-KW"/>
</dbReference>
<evidence type="ECO:0000313" key="12">
    <source>
        <dbReference type="EMBL" id="TGL53549.1"/>
    </source>
</evidence>
<dbReference type="PROSITE" id="PS51192">
    <property type="entry name" value="HELICASE_ATP_BIND_1"/>
    <property type="match status" value="1"/>
</dbReference>
<dbReference type="RefSeq" id="WP_135619244.1">
    <property type="nucleotide sequence ID" value="NZ_RQGG01000024.1"/>
</dbReference>
<comment type="similarity">
    <text evidence="2 10">Belongs to the HsdR family.</text>
</comment>
<keyword evidence="13" id="KW-1185">Reference proteome</keyword>
<dbReference type="CDD" id="cd18800">
    <property type="entry name" value="SF2_C_EcoR124I-like"/>
    <property type="match status" value="1"/>
</dbReference>
<dbReference type="Proteomes" id="UP000297609">
    <property type="component" value="Unassembled WGS sequence"/>
</dbReference>
<dbReference type="Pfam" id="PF04313">
    <property type="entry name" value="HSDR_N"/>
    <property type="match status" value="1"/>
</dbReference>
<dbReference type="InterPro" id="IPR004473">
    <property type="entry name" value="Restrct_endonuc_typeI_HsdR"/>
</dbReference>
<dbReference type="SMART" id="SM00487">
    <property type="entry name" value="DEXDc"/>
    <property type="match status" value="1"/>
</dbReference>
<dbReference type="InterPro" id="IPR027417">
    <property type="entry name" value="P-loop_NTPase"/>
</dbReference>
<dbReference type="OrthoDB" id="9758243at2"/>
<dbReference type="InterPro" id="IPR051268">
    <property type="entry name" value="Type-I_R_enzyme_R_subunit"/>
</dbReference>
<dbReference type="EC" id="3.1.21.3" evidence="10"/>
<keyword evidence="3" id="KW-0540">Nuclease</keyword>
<keyword evidence="7 10" id="KW-0378">Hydrolase</keyword>
<accession>A0A4R9JR96</accession>
<dbReference type="Gene3D" id="3.40.50.300">
    <property type="entry name" value="P-loop containing nucleotide triphosphate hydrolases"/>
    <property type="match status" value="3"/>
</dbReference>
<evidence type="ECO:0000256" key="7">
    <source>
        <dbReference type="ARBA" id="ARBA00022801"/>
    </source>
</evidence>
<evidence type="ECO:0000256" key="1">
    <source>
        <dbReference type="ARBA" id="ARBA00000851"/>
    </source>
</evidence>
<keyword evidence="8 10" id="KW-0067">ATP-binding</keyword>
<dbReference type="EMBL" id="RQGG01000024">
    <property type="protein sequence ID" value="TGL53549.1"/>
    <property type="molecule type" value="Genomic_DNA"/>
</dbReference>
<protein>
    <recommendedName>
        <fullName evidence="10">Type I restriction enzyme endonuclease subunit</fullName>
        <shortName evidence="10">R protein</shortName>
        <ecNumber evidence="10">3.1.21.3</ecNumber>
    </recommendedName>
</protein>
<reference evidence="12" key="1">
    <citation type="journal article" date="2019" name="PLoS Negl. Trop. Dis.">
        <title>Revisiting the worldwide diversity of Leptospira species in the environment.</title>
        <authorList>
            <person name="Vincent A.T."/>
            <person name="Schiettekatte O."/>
            <person name="Bourhy P."/>
            <person name="Veyrier F.J."/>
            <person name="Picardeau M."/>
        </authorList>
    </citation>
    <scope>NUCLEOTIDE SEQUENCE [LARGE SCALE GENOMIC DNA]</scope>
    <source>
        <strain evidence="12">201702454</strain>
    </source>
</reference>
<dbReference type="Pfam" id="PF11867">
    <property type="entry name" value="T1RH-like_C"/>
    <property type="match status" value="1"/>
</dbReference>
<dbReference type="PANTHER" id="PTHR30195">
    <property type="entry name" value="TYPE I SITE-SPECIFIC DEOXYRIBONUCLEASE PROTEIN SUBUNIT M AND R"/>
    <property type="match status" value="1"/>
</dbReference>
<name>A0A4R9JR96_9LEPT</name>
<evidence type="ECO:0000259" key="11">
    <source>
        <dbReference type="PROSITE" id="PS51192"/>
    </source>
</evidence>
<sequence>MTIHLTEADVEQIAIDLFQSLGYEHLNGKEILPEEPNAQRDSVKEPFLPYILKDALTTLNPKIPPDGIDEAYRKVTRISFPTVLETNHEFHKMLTEGIDVTYKGKDRIVTDKVKLIDFDYPDKNYFYVVSQFTIIEGQNNRRPDLLVFINGLPLGVIELKNPADHQTTIWSAYSQLQTYKDQIPSLFTYNEVMIISDGLEARIGSISADKERFAVWRTIEGEKLASASMTQMEVMIRGVFEKKRFLDLIRFFTVFERDHKGSYIKKIAGYHQFHAVNTALSQTIEASKPKGDRRIGVVWHTQGSGKSLTMTFFAGRAILSPEMQNPTVVIITDRQDLDNQLFDTFKNCKELLRQTPVQAEDRNHLKELLSVSSGGVIFTTVQKFFPEKKYDTYPLLSDRRNIIVMADEAHRSQYDFIDGFARHMRDGLPHASFIGFTGTPIELSDKNTRAVFGEYISIYDIQQAVMDQATVPIYYESRLAKLELKESEKPKIDPSFESITEDEEETDKNKLKSKWATIEALVGAQNRLKLVAKDLSNHWKLRLSVMEGKAMIVTMSRRIAIDLYNELIKIHPEWHSEDDDKGVLKVIMTGSASDPVEWQQHIRTGKRRKELAEKFKKPNSSFKIVIVRDMWLTGFDAPSLHTMYIDKPMNGHGLMQAIARVNRVFKDKAGGLVVDYIGIADSLKSALSLYTQSGGKGSTALDQNEAVAVMLEKYEVVCGLFHGFDFGKWKTGTPTDRLNLLPSALEHILSQEDGKSKLKKTVTELSQAFALAVPHDKTTEIRDDVAFFQTVRSALTKKTDDDKKKSQDEIDYAIRQLISGAVSSNEVIDIFATVGLNKPDISILTDEFLAEVQGIPQKNLAVELLQKLLKEQVYKMAGKRNIVKTRTFLDLLESSLKRYQNRAIETAQVIEHLIELAKKMRDETKRGADLGLTDDEVAFYDALLENESAVREMKNEDIKIIAKELVKSLKSNLKINWSEREQVKALIRVNIKKILKKYGYPPDMQAQATALVLEQAEELYGNWVAEEVI</sequence>
<dbReference type="InterPro" id="IPR014001">
    <property type="entry name" value="Helicase_ATP-bd"/>
</dbReference>
<evidence type="ECO:0000256" key="2">
    <source>
        <dbReference type="ARBA" id="ARBA00008598"/>
    </source>
</evidence>
<feature type="domain" description="Helicase ATP-binding" evidence="11">
    <location>
        <begin position="287"/>
        <end position="458"/>
    </location>
</feature>
<dbReference type="Gene3D" id="3.90.1570.50">
    <property type="match status" value="1"/>
</dbReference>
<dbReference type="AlphaFoldDB" id="A0A4R9JR96"/>
<dbReference type="InterPro" id="IPR021810">
    <property type="entry name" value="T1RH-like_C"/>
</dbReference>
<evidence type="ECO:0000256" key="4">
    <source>
        <dbReference type="ARBA" id="ARBA00022741"/>
    </source>
</evidence>
<evidence type="ECO:0000256" key="5">
    <source>
        <dbReference type="ARBA" id="ARBA00022747"/>
    </source>
</evidence>
<comment type="catalytic activity">
    <reaction evidence="1 10">
        <text>Endonucleolytic cleavage of DNA to give random double-stranded fragments with terminal 5'-phosphates, ATP is simultaneously hydrolyzed.</text>
        <dbReference type="EC" id="3.1.21.3"/>
    </reaction>
</comment>
<evidence type="ECO:0000256" key="3">
    <source>
        <dbReference type="ARBA" id="ARBA00022722"/>
    </source>
</evidence>
<evidence type="ECO:0000256" key="10">
    <source>
        <dbReference type="RuleBase" id="RU364115"/>
    </source>
</evidence>
<dbReference type="SUPFAM" id="SSF52540">
    <property type="entry name" value="P-loop containing nucleoside triphosphate hydrolases"/>
    <property type="match status" value="2"/>
</dbReference>